<evidence type="ECO:0000313" key="3">
    <source>
        <dbReference type="Proteomes" id="UP000003835"/>
    </source>
</evidence>
<protein>
    <submittedName>
        <fullName evidence="2">Uncharacterized protein</fullName>
    </submittedName>
</protein>
<evidence type="ECO:0000313" key="2">
    <source>
        <dbReference type="EMBL" id="EDX78630.1"/>
    </source>
</evidence>
<dbReference type="eggNOG" id="COG1067">
    <property type="taxonomic scope" value="Bacteria"/>
</dbReference>
<dbReference type="SUPFAM" id="SSF52540">
    <property type="entry name" value="P-loop containing nucleoside triphosphate hydrolases"/>
    <property type="match status" value="1"/>
</dbReference>
<gene>
    <name evidence="2" type="ORF">MC7420_7283</name>
</gene>
<keyword evidence="1" id="KW-0175">Coiled coil</keyword>
<dbReference type="Gene3D" id="3.40.50.300">
    <property type="entry name" value="P-loop containing nucleotide triphosphate hydrolases"/>
    <property type="match status" value="1"/>
</dbReference>
<dbReference type="OrthoDB" id="477505at2"/>
<keyword evidence="3" id="KW-1185">Reference proteome</keyword>
<feature type="coiled-coil region" evidence="1">
    <location>
        <begin position="174"/>
        <end position="212"/>
    </location>
</feature>
<dbReference type="HOGENOM" id="CLU_1132086_0_0_3"/>
<accession>B4VI91</accession>
<sequence length="245" mass="27707">MTSLPPNRATTLKAAFRACDVGPLLGPDVERYYVDLSAVRNTEAIEGVSARLDFLEPAEFSSILFTGHRGCGKSTELRRIQHRWDAEYRVIYLEADAELDINDADYTDLYLIITKKVADELYKLGAKFDTQLLHNFESWFKQITKETEETVEKSVSVSATAEAGYEIPFISKLLAKLQAQIKGADKQKKTIRQTLQKDIGRLQADINLLLDDAFVKLWNYINPVLKHSNAFKDALKLAQAKYSTP</sequence>
<name>B4VI91_9CYAN</name>
<dbReference type="STRING" id="118168.MC7420_7283"/>
<dbReference type="InterPro" id="IPR027417">
    <property type="entry name" value="P-loop_NTPase"/>
</dbReference>
<dbReference type="EMBL" id="DS989841">
    <property type="protein sequence ID" value="EDX78630.1"/>
    <property type="molecule type" value="Genomic_DNA"/>
</dbReference>
<proteinExistence type="predicted"/>
<organism evidence="2 3">
    <name type="scientific">Coleofasciculus chthonoplastes PCC 7420</name>
    <dbReference type="NCBI Taxonomy" id="118168"/>
    <lineage>
        <taxon>Bacteria</taxon>
        <taxon>Bacillati</taxon>
        <taxon>Cyanobacteriota</taxon>
        <taxon>Cyanophyceae</taxon>
        <taxon>Coleofasciculales</taxon>
        <taxon>Coleofasciculaceae</taxon>
        <taxon>Coleofasciculus</taxon>
    </lineage>
</organism>
<reference evidence="2 3" key="1">
    <citation type="submission" date="2008-07" db="EMBL/GenBank/DDBJ databases">
        <authorList>
            <person name="Tandeau de Marsac N."/>
            <person name="Ferriera S."/>
            <person name="Johnson J."/>
            <person name="Kravitz S."/>
            <person name="Beeson K."/>
            <person name="Sutton G."/>
            <person name="Rogers Y.-H."/>
            <person name="Friedman R."/>
            <person name="Frazier M."/>
            <person name="Venter J.C."/>
        </authorList>
    </citation>
    <scope>NUCLEOTIDE SEQUENCE [LARGE SCALE GENOMIC DNA]</scope>
    <source>
        <strain evidence="2 3">PCC 7420</strain>
    </source>
</reference>
<evidence type="ECO:0000256" key="1">
    <source>
        <dbReference type="SAM" id="Coils"/>
    </source>
</evidence>
<dbReference type="AlphaFoldDB" id="B4VI91"/>
<dbReference type="Proteomes" id="UP000003835">
    <property type="component" value="Unassembled WGS sequence"/>
</dbReference>